<dbReference type="AlphaFoldDB" id="A0A061AA32"/>
<dbReference type="GO" id="GO:0051082">
    <property type="term" value="F:unfolded protein binding"/>
    <property type="evidence" value="ECO:0007669"/>
    <property type="project" value="TreeGrafter"/>
</dbReference>
<evidence type="ECO:0000256" key="6">
    <source>
        <dbReference type="ARBA" id="ARBA00023186"/>
    </source>
</evidence>
<dbReference type="NCBIfam" id="NF010738">
    <property type="entry name" value="PRK14140.1"/>
    <property type="match status" value="1"/>
</dbReference>
<keyword evidence="15" id="KW-1185">Reference proteome</keyword>
<dbReference type="InParanoid" id="A0A061AA32"/>
<comment type="function">
    <text evidence="7 10 11">Participates actively in the response to hyperosmotic and heat shock by preventing the aggregation of stress-denatured proteins, in association with DnaK and GrpE. It is the nucleotide exchange factor for DnaK and may function as a thermosensor. Unfolded proteins bind initially to DnaJ; upon interaction with the DnaJ-bound protein, DnaK hydrolyzes its bound ATP, resulting in the formation of a stable complex. GrpE releases ADP from DnaK; ATP binding to DnaK triggers the release of the substrate protein, thus completing the reaction cycle. Several rounds of ATP-dependent interactions between DnaJ, DnaK and GrpE are required for fully efficient folding.</text>
</comment>
<dbReference type="PANTHER" id="PTHR21237:SF23">
    <property type="entry name" value="GRPE PROTEIN HOMOLOG, MITOCHONDRIAL"/>
    <property type="match status" value="1"/>
</dbReference>
<evidence type="ECO:0000313" key="15">
    <source>
        <dbReference type="Proteomes" id="UP000032434"/>
    </source>
</evidence>
<evidence type="ECO:0000256" key="11">
    <source>
        <dbReference type="RuleBase" id="RU000639"/>
    </source>
</evidence>
<dbReference type="InterPro" id="IPR009012">
    <property type="entry name" value="GrpE_head"/>
</dbReference>
<gene>
    <name evidence="10 14" type="primary">grpE</name>
    <name evidence="14" type="ORF">Aocu_06870</name>
</gene>
<dbReference type="PATRIC" id="fig|35623.3.peg.687"/>
<dbReference type="SUPFAM" id="SSF58014">
    <property type="entry name" value="Coiled-coil domain of nucleotide exchange factor GrpE"/>
    <property type="match status" value="1"/>
</dbReference>
<dbReference type="EMBL" id="LK028559">
    <property type="protein sequence ID" value="CDR30760.1"/>
    <property type="molecule type" value="Genomic_DNA"/>
</dbReference>
<dbReference type="FunCoup" id="A0A061AA32">
    <property type="interactions" value="296"/>
</dbReference>
<feature type="compositionally biased region" description="Basic and acidic residues" evidence="13">
    <location>
        <begin position="22"/>
        <end position="37"/>
    </location>
</feature>
<dbReference type="CDD" id="cd00446">
    <property type="entry name" value="GrpE"/>
    <property type="match status" value="1"/>
</dbReference>
<dbReference type="KEGG" id="aoc:Aocu_06870"/>
<accession>A0A061AA32</accession>
<dbReference type="Pfam" id="PF01025">
    <property type="entry name" value="GrpE"/>
    <property type="match status" value="1"/>
</dbReference>
<evidence type="ECO:0000256" key="13">
    <source>
        <dbReference type="SAM" id="MobiDB-lite"/>
    </source>
</evidence>
<proteinExistence type="inferred from homology"/>
<dbReference type="GO" id="GO:0051087">
    <property type="term" value="F:protein-folding chaperone binding"/>
    <property type="evidence" value="ECO:0007669"/>
    <property type="project" value="InterPro"/>
</dbReference>
<dbReference type="STRING" id="35623.Aocu_06870"/>
<comment type="subunit">
    <text evidence="3 10">Homodimer.</text>
</comment>
<evidence type="ECO:0000256" key="3">
    <source>
        <dbReference type="ARBA" id="ARBA00011738"/>
    </source>
</evidence>
<dbReference type="Proteomes" id="UP000032434">
    <property type="component" value="Chromosome 1"/>
</dbReference>
<comment type="similarity">
    <text evidence="2 10 12">Belongs to the GrpE family.</text>
</comment>
<keyword evidence="4 10" id="KW-0963">Cytoplasm</keyword>
<sequence>MLQIWQNYIKMKRSNAVMEDVKKDEVVDKQPQDESKKEKKHKLQVRIEELEAENKELNNKYLRMLADTENYKKRIQAERLTDKKYASSGFAQALLTPYEQFAKIVEFPTDNDLLKNFLIGFKMIKDQFEQALESEGVKEIKALGEMFDAKVHHAIEKDNQKDKANGIVLEVLQKGYYFKDRILRPAMVKINEWSEEDGKNE</sequence>
<dbReference type="PROSITE" id="PS01071">
    <property type="entry name" value="GRPE"/>
    <property type="match status" value="1"/>
</dbReference>
<keyword evidence="6 10" id="KW-0143">Chaperone</keyword>
<feature type="region of interest" description="Disordered" evidence="13">
    <location>
        <begin position="22"/>
        <end position="41"/>
    </location>
</feature>
<dbReference type="Gene3D" id="3.90.20.20">
    <property type="match status" value="1"/>
</dbReference>
<dbReference type="GO" id="GO:0000774">
    <property type="term" value="F:adenyl-nucleotide exchange factor activity"/>
    <property type="evidence" value="ECO:0007669"/>
    <property type="project" value="InterPro"/>
</dbReference>
<evidence type="ECO:0000256" key="7">
    <source>
        <dbReference type="ARBA" id="ARBA00053401"/>
    </source>
</evidence>
<evidence type="ECO:0000256" key="5">
    <source>
        <dbReference type="ARBA" id="ARBA00023016"/>
    </source>
</evidence>
<evidence type="ECO:0000256" key="4">
    <source>
        <dbReference type="ARBA" id="ARBA00022490"/>
    </source>
</evidence>
<evidence type="ECO:0000256" key="10">
    <source>
        <dbReference type="HAMAP-Rule" id="MF_01151"/>
    </source>
</evidence>
<dbReference type="FunFam" id="2.30.22.10:FF:000001">
    <property type="entry name" value="Protein GrpE"/>
    <property type="match status" value="1"/>
</dbReference>
<dbReference type="Gene3D" id="2.30.22.10">
    <property type="entry name" value="Head domain of nucleotide exchange factor GrpE"/>
    <property type="match status" value="1"/>
</dbReference>
<evidence type="ECO:0000256" key="1">
    <source>
        <dbReference type="ARBA" id="ARBA00004496"/>
    </source>
</evidence>
<evidence type="ECO:0000313" key="14">
    <source>
        <dbReference type="EMBL" id="CDR30760.1"/>
    </source>
</evidence>
<reference evidence="15" key="1">
    <citation type="submission" date="2014-05" db="EMBL/GenBank/DDBJ databases">
        <authorList>
            <person name="Kube M."/>
        </authorList>
    </citation>
    <scope>NUCLEOTIDE SEQUENCE [LARGE SCALE GENOMIC DNA]</scope>
</reference>
<dbReference type="HOGENOM" id="CLU_057217_6_3_14"/>
<protein>
    <recommendedName>
        <fullName evidence="8 10">Protein GrpE</fullName>
    </recommendedName>
    <alternativeName>
        <fullName evidence="9 10">HSP-70 cofactor</fullName>
    </alternativeName>
</protein>
<evidence type="ECO:0000256" key="12">
    <source>
        <dbReference type="RuleBase" id="RU004478"/>
    </source>
</evidence>
<dbReference type="HAMAP" id="MF_01151">
    <property type="entry name" value="GrpE"/>
    <property type="match status" value="1"/>
</dbReference>
<dbReference type="InterPro" id="IPR013805">
    <property type="entry name" value="GrpE_CC"/>
</dbReference>
<dbReference type="GO" id="GO:0006457">
    <property type="term" value="P:protein folding"/>
    <property type="evidence" value="ECO:0007669"/>
    <property type="project" value="InterPro"/>
</dbReference>
<dbReference type="GO" id="GO:0005737">
    <property type="term" value="C:cytoplasm"/>
    <property type="evidence" value="ECO:0007669"/>
    <property type="project" value="UniProtKB-SubCell"/>
</dbReference>
<comment type="subcellular location">
    <subcellularLocation>
        <location evidence="1 10">Cytoplasm</location>
    </subcellularLocation>
</comment>
<evidence type="ECO:0000256" key="8">
    <source>
        <dbReference type="ARBA" id="ARBA00072274"/>
    </source>
</evidence>
<name>A0A061AA32_9MOLU</name>
<evidence type="ECO:0000256" key="2">
    <source>
        <dbReference type="ARBA" id="ARBA00009054"/>
    </source>
</evidence>
<evidence type="ECO:0000256" key="9">
    <source>
        <dbReference type="ARBA" id="ARBA00076414"/>
    </source>
</evidence>
<dbReference type="GO" id="GO:0042803">
    <property type="term" value="F:protein homodimerization activity"/>
    <property type="evidence" value="ECO:0007669"/>
    <property type="project" value="InterPro"/>
</dbReference>
<dbReference type="SUPFAM" id="SSF51064">
    <property type="entry name" value="Head domain of nucleotide exchange factor GrpE"/>
    <property type="match status" value="1"/>
</dbReference>
<organism evidence="14 15">
    <name type="scientific">Acholeplasma oculi</name>
    <dbReference type="NCBI Taxonomy" id="35623"/>
    <lineage>
        <taxon>Bacteria</taxon>
        <taxon>Bacillati</taxon>
        <taxon>Mycoplasmatota</taxon>
        <taxon>Mollicutes</taxon>
        <taxon>Acholeplasmatales</taxon>
        <taxon>Acholeplasmataceae</taxon>
        <taxon>Acholeplasma</taxon>
    </lineage>
</organism>
<dbReference type="PRINTS" id="PR00773">
    <property type="entry name" value="GRPEPROTEIN"/>
</dbReference>
<dbReference type="PANTHER" id="PTHR21237">
    <property type="entry name" value="GRPE PROTEIN"/>
    <property type="match status" value="1"/>
</dbReference>
<dbReference type="InterPro" id="IPR000740">
    <property type="entry name" value="GrpE"/>
</dbReference>
<keyword evidence="5 10" id="KW-0346">Stress response</keyword>